<keyword evidence="8" id="KW-1185">Reference proteome</keyword>
<dbReference type="EC" id="5.6.2.4" evidence="3"/>
<feature type="domain" description="Helicase C-terminal" evidence="6">
    <location>
        <begin position="1451"/>
        <end position="1560"/>
    </location>
</feature>
<dbReference type="PROSITE" id="PS51192">
    <property type="entry name" value="HELICASE_ATP_BIND_1"/>
    <property type="match status" value="1"/>
</dbReference>
<feature type="compositionally biased region" description="Basic and acidic residues" evidence="4">
    <location>
        <begin position="1009"/>
        <end position="1032"/>
    </location>
</feature>
<comment type="catalytic activity">
    <reaction evidence="2">
        <text>Couples ATP hydrolysis with the unwinding of duplex DNA by translocating in the 3'-5' direction.</text>
        <dbReference type="EC" id="5.6.2.4"/>
    </reaction>
</comment>
<proteinExistence type="inferred from homology"/>
<dbReference type="SMART" id="SM00490">
    <property type="entry name" value="HELICc"/>
    <property type="match status" value="1"/>
</dbReference>
<dbReference type="STRING" id="1325735.A0A428RYV3"/>
<evidence type="ECO:0000256" key="4">
    <source>
        <dbReference type="SAM" id="MobiDB-lite"/>
    </source>
</evidence>
<dbReference type="GO" id="GO:0005737">
    <property type="term" value="C:cytoplasm"/>
    <property type="evidence" value="ECO:0007669"/>
    <property type="project" value="TreeGrafter"/>
</dbReference>
<evidence type="ECO:0000313" key="8">
    <source>
        <dbReference type="Proteomes" id="UP000287144"/>
    </source>
</evidence>
<dbReference type="PROSITE" id="PS51194">
    <property type="entry name" value="HELICASE_CTER"/>
    <property type="match status" value="1"/>
</dbReference>
<dbReference type="PANTHER" id="PTHR13710">
    <property type="entry name" value="DNA HELICASE RECQ FAMILY MEMBER"/>
    <property type="match status" value="1"/>
</dbReference>
<organism evidence="7 8">
    <name type="scientific">Fusarium oligoseptatum</name>
    <dbReference type="NCBI Taxonomy" id="2604345"/>
    <lineage>
        <taxon>Eukaryota</taxon>
        <taxon>Fungi</taxon>
        <taxon>Dikarya</taxon>
        <taxon>Ascomycota</taxon>
        <taxon>Pezizomycotina</taxon>
        <taxon>Sordariomycetes</taxon>
        <taxon>Hypocreomycetidae</taxon>
        <taxon>Hypocreales</taxon>
        <taxon>Nectriaceae</taxon>
        <taxon>Fusarium</taxon>
        <taxon>Fusarium solani species complex</taxon>
    </lineage>
</organism>
<feature type="region of interest" description="Disordered" evidence="4">
    <location>
        <begin position="336"/>
        <end position="401"/>
    </location>
</feature>
<dbReference type="GO" id="GO:0000724">
    <property type="term" value="P:double-strand break repair via homologous recombination"/>
    <property type="evidence" value="ECO:0007669"/>
    <property type="project" value="TreeGrafter"/>
</dbReference>
<dbReference type="SUPFAM" id="SSF52540">
    <property type="entry name" value="P-loop containing nucleoside triphosphate hydrolases"/>
    <property type="match status" value="1"/>
</dbReference>
<dbReference type="GO" id="GO:0009378">
    <property type="term" value="F:four-way junction helicase activity"/>
    <property type="evidence" value="ECO:0007669"/>
    <property type="project" value="TreeGrafter"/>
</dbReference>
<evidence type="ECO:0000259" key="5">
    <source>
        <dbReference type="PROSITE" id="PS51192"/>
    </source>
</evidence>
<comment type="similarity">
    <text evidence="1">Belongs to the helicase family. RecQ subfamily.</text>
</comment>
<protein>
    <recommendedName>
        <fullName evidence="3">DNA 3'-5' helicase</fullName>
        <ecNumber evidence="3">5.6.2.4</ecNumber>
    </recommendedName>
</protein>
<dbReference type="SMART" id="SM00487">
    <property type="entry name" value="DEXDc"/>
    <property type="match status" value="1"/>
</dbReference>
<feature type="compositionally biased region" description="Gly residues" evidence="4">
    <location>
        <begin position="338"/>
        <end position="348"/>
    </location>
</feature>
<accession>A0A428RYV3</accession>
<dbReference type="InterPro" id="IPR014001">
    <property type="entry name" value="Helicase_ATP-bd"/>
</dbReference>
<evidence type="ECO:0000256" key="3">
    <source>
        <dbReference type="ARBA" id="ARBA00034808"/>
    </source>
</evidence>
<feature type="region of interest" description="Disordered" evidence="4">
    <location>
        <begin position="1009"/>
        <end position="1089"/>
    </location>
</feature>
<feature type="compositionally biased region" description="Basic and acidic residues" evidence="4">
    <location>
        <begin position="1051"/>
        <end position="1065"/>
    </location>
</feature>
<dbReference type="InterPro" id="IPR027417">
    <property type="entry name" value="P-loop_NTPase"/>
</dbReference>
<feature type="region of interest" description="Disordered" evidence="4">
    <location>
        <begin position="1423"/>
        <end position="1449"/>
    </location>
</feature>
<gene>
    <name evidence="7" type="ORF">CEP52_016890</name>
</gene>
<comment type="caution">
    <text evidence="7">The sequence shown here is derived from an EMBL/GenBank/DDBJ whole genome shotgun (WGS) entry which is preliminary data.</text>
</comment>
<dbReference type="Proteomes" id="UP000287144">
    <property type="component" value="Unassembled WGS sequence"/>
</dbReference>
<feature type="compositionally biased region" description="Basic and acidic residues" evidence="4">
    <location>
        <begin position="1435"/>
        <end position="1449"/>
    </location>
</feature>
<dbReference type="EMBL" id="NKCK01000404">
    <property type="protein sequence ID" value="RSL82730.1"/>
    <property type="molecule type" value="Genomic_DNA"/>
</dbReference>
<dbReference type="GO" id="GO:0005694">
    <property type="term" value="C:chromosome"/>
    <property type="evidence" value="ECO:0007669"/>
    <property type="project" value="TreeGrafter"/>
</dbReference>
<evidence type="ECO:0000256" key="2">
    <source>
        <dbReference type="ARBA" id="ARBA00034617"/>
    </source>
</evidence>
<feature type="domain" description="Helicase ATP-binding" evidence="5">
    <location>
        <begin position="1311"/>
        <end position="1400"/>
    </location>
</feature>
<dbReference type="Gene3D" id="3.40.50.300">
    <property type="entry name" value="P-loop containing nucleotide triphosphate hydrolases"/>
    <property type="match status" value="3"/>
</dbReference>
<sequence length="1560" mass="177423">MPLYSPWDPPISKRGPFSFQALNGERETGPVFASRRTLEQAIICTLCGYALATDDDRVGRHLGEKHHIPKVARQKLNALINSLQLPRPETLPKRADGSAPHPHLQIQEGKAFPDPIQRLADQLLHEECTRSELHSATLTPPTDGDALSAQALLTNWMRRTGWDRTFEGADCQILLSLSSLPVPSSQPLYLGMHRGGHELSSSATDENRLLSIVAALDRLFDQCGETVRFTDVSVRRWLRSRFTDRPYKAPFELVSQSRSERTYRAEFKRCVCFWLRVWRLPRAVSRSITGRTFSTHQRRMLEELWLDSCWTCCDDEDENADNAGGESPFWLREASLGSGLGRGEGGPQGVEEEEEEDDGSEFSESEDTASDAPCGESLSDEEDGSDSQCEGPTWHFDWSEDGQTISWDGDTRLSMGQFRSLAHEAFRQATVQARCLMYDSEPEDPKMGSLRDRLSSTTPGYSFLTDPQNKLGGLYLTVFMRACIAPVDGLLHRRHGESHGSWDVDAAYAYLHGHDAFLKNLMVLEQLDSGQAARVARFFSPQVAILMYRYLVYIRPTAYAILRQCFRHEPVRTLIFTPASKGTGWTTKVFTEELKRLSRDALGTEMEIGVRLYRQLSIAITERHVRGALPTFDRFDDVTEAGDPDVAFAWQSGHRPMQRHSTYGLDGAFPDKLQPSLLRLYARCSGKWHSFLMIGPEAPPADDSPSQVNIAGQYEAEEEATSIFRRVREKVQRFMTITPQDKRAEPTPMDWIYEARTYGMHIRFNTPAGGTIDWNGDRIKHRRVQFRMGQLNEMLHALRSEARELLTTLTMVEDVDQLPRIPWSSVEDDHSEDKIGYSFLDDDRNGEWMHAGKNWIMRKIGESQVYRKSWIDDKREDGKPFHHRAVQTYEQTVNQFMERLFMLMHMVGGQPARATEILGIRHINTVNGGVRNIFAHNGMTCFVTAYHKGFRATGQVKVIHRYLPQAIGELLVWYLWLVLPFWQQVQGIIKDAPIRSPFMWPDEVVRKSEGSVVEERERRQAALESRADDGRKGRGGRYKRGRGAEEDDDDGSNRDENSDDGRVGSDGDDDEGNTRTVSTAHDGDMTDDDVGFQSWVQERKWTSDRVRRIIQRHSRRLLGTTLNISSWRQIAIAIARRAFKEATLYDDEDDDLDDNPMDLQAGHGTHVAGMVYARELQQGLFSTSDMRDKFRAVSRQWHRLLGFHDGDQAMGRVRKRAPYETERDDNRFRRFRRMQQVNIAGQLRQMMGAGAEFRGQQETVIRVIMRGESPVVQIAGTVEGKSMSFLLPAYCSNNDGGTTVVIVPRGAHQIAPIVFVTPESAVTKGFGEFMARMEARGVLDRVVVDECHTILDSSDQFRPQMLELGRVLNEWGVQKVFLTATLPPEEEGRFFEVTGLPANRVKIFQSRTTRPNIRYRVINVQSSKRNDHHRRREHHGGQHGEEGQRKSGEEAEDDMIVRLAWEWLQRDGHGRAIVYASTIERVERLGGLLECSVYHSKIDTAVGKRQRLRLWMEQGQLIVATNALGLGVDVPDVRLVVHAGMPCRLRNYVQESGRAGRDGN</sequence>
<dbReference type="GO" id="GO:0043138">
    <property type="term" value="F:3'-5' DNA helicase activity"/>
    <property type="evidence" value="ECO:0007669"/>
    <property type="project" value="UniProtKB-EC"/>
</dbReference>
<dbReference type="InterPro" id="IPR001650">
    <property type="entry name" value="Helicase_C-like"/>
</dbReference>
<dbReference type="PANTHER" id="PTHR13710:SF154">
    <property type="entry name" value="RECQ HELICASE, PUTATIVE (AFU_ORTHOLOGUE AFUA_6G14720)-RELATED"/>
    <property type="match status" value="1"/>
</dbReference>
<evidence type="ECO:0000259" key="6">
    <source>
        <dbReference type="PROSITE" id="PS51194"/>
    </source>
</evidence>
<evidence type="ECO:0000313" key="7">
    <source>
        <dbReference type="EMBL" id="RSL82730.1"/>
    </source>
</evidence>
<feature type="compositionally biased region" description="Acidic residues" evidence="4">
    <location>
        <begin position="350"/>
        <end position="369"/>
    </location>
</feature>
<dbReference type="Pfam" id="PF00271">
    <property type="entry name" value="Helicase_C"/>
    <property type="match status" value="1"/>
</dbReference>
<name>A0A428RYV3_9HYPO</name>
<evidence type="ECO:0000256" key="1">
    <source>
        <dbReference type="ARBA" id="ARBA00005446"/>
    </source>
</evidence>
<reference evidence="7 8" key="1">
    <citation type="submission" date="2017-06" db="EMBL/GenBank/DDBJ databases">
        <title>Comparative genomic analysis of Ambrosia Fusariam Clade fungi.</title>
        <authorList>
            <person name="Stajich J.E."/>
            <person name="Carrillo J."/>
            <person name="Kijimoto T."/>
            <person name="Eskalen A."/>
            <person name="O'Donnell K."/>
            <person name="Kasson M."/>
        </authorList>
    </citation>
    <scope>NUCLEOTIDE SEQUENCE [LARGE SCALE GENOMIC DNA]</scope>
    <source>
        <strain evidence="7 8">NRRL62579</strain>
    </source>
</reference>